<organism evidence="1 2">
    <name type="scientific">Portunus trituberculatus</name>
    <name type="common">Swimming crab</name>
    <name type="synonym">Neptunus trituberculatus</name>
    <dbReference type="NCBI Taxonomy" id="210409"/>
    <lineage>
        <taxon>Eukaryota</taxon>
        <taxon>Metazoa</taxon>
        <taxon>Ecdysozoa</taxon>
        <taxon>Arthropoda</taxon>
        <taxon>Crustacea</taxon>
        <taxon>Multicrustacea</taxon>
        <taxon>Malacostraca</taxon>
        <taxon>Eumalacostraca</taxon>
        <taxon>Eucarida</taxon>
        <taxon>Decapoda</taxon>
        <taxon>Pleocyemata</taxon>
        <taxon>Brachyura</taxon>
        <taxon>Eubrachyura</taxon>
        <taxon>Portunoidea</taxon>
        <taxon>Portunidae</taxon>
        <taxon>Portuninae</taxon>
        <taxon>Portunus</taxon>
    </lineage>
</organism>
<accession>A0A5B7GIB8</accession>
<proteinExistence type="predicted"/>
<sequence length="66" mass="7396">MYDDSHFLRQWQRASGLQHRSRPPPSPLLLTPPFHPLSVACKGRFSFDTLTERFHKAAPVPLGGAA</sequence>
<dbReference type="Proteomes" id="UP000324222">
    <property type="component" value="Unassembled WGS sequence"/>
</dbReference>
<dbReference type="EMBL" id="VSRR010014427">
    <property type="protein sequence ID" value="MPC57007.1"/>
    <property type="molecule type" value="Genomic_DNA"/>
</dbReference>
<dbReference type="AlphaFoldDB" id="A0A5B7GIB8"/>
<protein>
    <submittedName>
        <fullName evidence="1">Uncharacterized protein</fullName>
    </submittedName>
</protein>
<evidence type="ECO:0000313" key="1">
    <source>
        <dbReference type="EMBL" id="MPC57007.1"/>
    </source>
</evidence>
<gene>
    <name evidence="1" type="ORF">E2C01_050975</name>
</gene>
<name>A0A5B7GIB8_PORTR</name>
<comment type="caution">
    <text evidence="1">The sequence shown here is derived from an EMBL/GenBank/DDBJ whole genome shotgun (WGS) entry which is preliminary data.</text>
</comment>
<keyword evidence="2" id="KW-1185">Reference proteome</keyword>
<reference evidence="1 2" key="1">
    <citation type="submission" date="2019-05" db="EMBL/GenBank/DDBJ databases">
        <title>Another draft genome of Portunus trituberculatus and its Hox gene families provides insights of decapod evolution.</title>
        <authorList>
            <person name="Jeong J.-H."/>
            <person name="Song I."/>
            <person name="Kim S."/>
            <person name="Choi T."/>
            <person name="Kim D."/>
            <person name="Ryu S."/>
            <person name="Kim W."/>
        </authorList>
    </citation>
    <scope>NUCLEOTIDE SEQUENCE [LARGE SCALE GENOMIC DNA]</scope>
    <source>
        <tissue evidence="1">Muscle</tissue>
    </source>
</reference>
<evidence type="ECO:0000313" key="2">
    <source>
        <dbReference type="Proteomes" id="UP000324222"/>
    </source>
</evidence>